<reference evidence="3 4" key="2">
    <citation type="submission" date="2017-06" db="EMBL/GenBank/DDBJ databases">
        <authorList>
            <person name="Kim H.J."/>
            <person name="Triplett B.A."/>
        </authorList>
    </citation>
    <scope>NUCLEOTIDE SEQUENCE [LARGE SCALE GENOMIC DNA]</scope>
    <source>
        <strain evidence="3">Kingella_eburonensis</strain>
    </source>
</reference>
<dbReference type="PANTHER" id="PTHR30093:SF47">
    <property type="entry name" value="TYPE IV PILUS NON-CORE MINOR PILIN PILE"/>
    <property type="match status" value="1"/>
</dbReference>
<dbReference type="AlphaFoldDB" id="A0A238TCM8"/>
<dbReference type="RefSeq" id="WP_095062538.1">
    <property type="nucleotide sequence ID" value="NZ_FXUV02000021.1"/>
</dbReference>
<dbReference type="Gene3D" id="3.30.700.10">
    <property type="entry name" value="Glycoprotein, Type 4 Pilin"/>
    <property type="match status" value="1"/>
</dbReference>
<dbReference type="EMBL" id="FXUV02000021">
    <property type="protein sequence ID" value="SNB67430.1"/>
    <property type="molecule type" value="Genomic_DNA"/>
</dbReference>
<dbReference type="Proteomes" id="UP000215450">
    <property type="component" value="Unassembled WGS sequence"/>
</dbReference>
<protein>
    <submittedName>
        <fullName evidence="3">Fimbrial protein</fullName>
    </submittedName>
</protein>
<keyword evidence="4" id="KW-1185">Reference proteome</keyword>
<proteinExistence type="predicted"/>
<dbReference type="OrthoDB" id="8606442at2"/>
<dbReference type="NCBIfam" id="TIGR02532">
    <property type="entry name" value="IV_pilin_GFxxxE"/>
    <property type="match status" value="1"/>
</dbReference>
<evidence type="ECO:0000313" key="4">
    <source>
        <dbReference type="Proteomes" id="UP000215450"/>
    </source>
</evidence>
<name>A0A238TCM8_9NEIS</name>
<evidence type="ECO:0000313" key="2">
    <source>
        <dbReference type="EMBL" id="SMQ12300.1"/>
    </source>
</evidence>
<dbReference type="STRING" id="1522312.GCA_900177895_00939"/>
<dbReference type="PROSITE" id="PS00409">
    <property type="entry name" value="PROKAR_NTER_METHYL"/>
    <property type="match status" value="1"/>
</dbReference>
<reference evidence="2" key="1">
    <citation type="submission" date="2017-05" db="EMBL/GenBank/DDBJ databases">
        <authorList>
            <person name="Song R."/>
            <person name="Chenine A.L."/>
            <person name="Ruprecht R.M."/>
        </authorList>
    </citation>
    <scope>NUCLEOTIDE SEQUENCE</scope>
    <source>
        <strain evidence="2">Kingella_eburonensis</strain>
    </source>
</reference>
<sequence>MKKSIQQKGFSLVELMVVIAIMAILAALIYPNYTSYIQRARLDNARTVITSISQFMERHYAQNNTFCALKAATTSTSTGTGSTEQACTGPTITFFERSANASKATNVILLDNDFYTFKLTSVFPSRYVVQATPKEGLYSNNALSTKKLILQYDSSASSIARCNLSGIASSNANKDPGTNCEVM</sequence>
<keyword evidence="1" id="KW-0812">Transmembrane</keyword>
<dbReference type="PANTHER" id="PTHR30093">
    <property type="entry name" value="GENERAL SECRETION PATHWAY PROTEIN G"/>
    <property type="match status" value="1"/>
</dbReference>
<dbReference type="Pfam" id="PF16732">
    <property type="entry name" value="ComP_DUS"/>
    <property type="match status" value="1"/>
</dbReference>
<dbReference type="InterPro" id="IPR045584">
    <property type="entry name" value="Pilin-like"/>
</dbReference>
<dbReference type="EMBL" id="FXUV01000019">
    <property type="protein sequence ID" value="SMQ12300.1"/>
    <property type="molecule type" value="Genomic_DNA"/>
</dbReference>
<gene>
    <name evidence="3" type="primary">pilE1_2</name>
    <name evidence="3" type="ORF">KEBURONENSIS_00183</name>
</gene>
<evidence type="ECO:0000313" key="3">
    <source>
        <dbReference type="EMBL" id="SNB67430.1"/>
    </source>
</evidence>
<keyword evidence="1" id="KW-1133">Transmembrane helix</keyword>
<evidence type="ECO:0000256" key="1">
    <source>
        <dbReference type="SAM" id="Phobius"/>
    </source>
</evidence>
<dbReference type="SUPFAM" id="SSF54523">
    <property type="entry name" value="Pili subunits"/>
    <property type="match status" value="1"/>
</dbReference>
<feature type="transmembrane region" description="Helical" evidence="1">
    <location>
        <begin position="12"/>
        <end position="33"/>
    </location>
</feature>
<dbReference type="Pfam" id="PF07963">
    <property type="entry name" value="N_methyl"/>
    <property type="match status" value="1"/>
</dbReference>
<organism evidence="3 4">
    <name type="scientific">Kingella negevensis</name>
    <dbReference type="NCBI Taxonomy" id="1522312"/>
    <lineage>
        <taxon>Bacteria</taxon>
        <taxon>Pseudomonadati</taxon>
        <taxon>Pseudomonadota</taxon>
        <taxon>Betaproteobacteria</taxon>
        <taxon>Neisseriales</taxon>
        <taxon>Neisseriaceae</taxon>
        <taxon>Kingella</taxon>
    </lineage>
</organism>
<dbReference type="InterPro" id="IPR012902">
    <property type="entry name" value="N_methyl_site"/>
</dbReference>
<dbReference type="InterPro" id="IPR031982">
    <property type="entry name" value="PilE-like"/>
</dbReference>
<dbReference type="GO" id="GO:0043683">
    <property type="term" value="P:type IV pilus assembly"/>
    <property type="evidence" value="ECO:0007669"/>
    <property type="project" value="InterPro"/>
</dbReference>
<keyword evidence="1" id="KW-0472">Membrane</keyword>
<accession>A0A238TCM8</accession>